<feature type="non-terminal residue" evidence="1">
    <location>
        <position position="217"/>
    </location>
</feature>
<evidence type="ECO:0000313" key="1">
    <source>
        <dbReference type="EMBL" id="EGZ28120.1"/>
    </source>
</evidence>
<evidence type="ECO:0000313" key="2">
    <source>
        <dbReference type="Proteomes" id="UP000002640"/>
    </source>
</evidence>
<organism evidence="1 2">
    <name type="scientific">Phytophthora sojae (strain P6497)</name>
    <name type="common">Soybean stem and root rot agent</name>
    <name type="synonym">Phytophthora megasperma f. sp. glycines</name>
    <dbReference type="NCBI Taxonomy" id="1094619"/>
    <lineage>
        <taxon>Eukaryota</taxon>
        <taxon>Sar</taxon>
        <taxon>Stramenopiles</taxon>
        <taxon>Oomycota</taxon>
        <taxon>Peronosporomycetes</taxon>
        <taxon>Peronosporales</taxon>
        <taxon>Peronosporaceae</taxon>
        <taxon>Phytophthora</taxon>
    </lineage>
</organism>
<accession>G4YIJ6</accession>
<dbReference type="RefSeq" id="XP_009515395.1">
    <property type="nucleotide sequence ID" value="XM_009517100.1"/>
</dbReference>
<reference evidence="1 2" key="1">
    <citation type="journal article" date="2006" name="Science">
        <title>Phytophthora genome sequences uncover evolutionary origins and mechanisms of pathogenesis.</title>
        <authorList>
            <person name="Tyler B.M."/>
            <person name="Tripathy S."/>
            <person name="Zhang X."/>
            <person name="Dehal P."/>
            <person name="Jiang R.H."/>
            <person name="Aerts A."/>
            <person name="Arredondo F.D."/>
            <person name="Baxter L."/>
            <person name="Bensasson D."/>
            <person name="Beynon J.L."/>
            <person name="Chapman J."/>
            <person name="Damasceno C.M."/>
            <person name="Dorrance A.E."/>
            <person name="Dou D."/>
            <person name="Dickerman A.W."/>
            <person name="Dubchak I.L."/>
            <person name="Garbelotto M."/>
            <person name="Gijzen M."/>
            <person name="Gordon S.G."/>
            <person name="Govers F."/>
            <person name="Grunwald N.J."/>
            <person name="Huang W."/>
            <person name="Ivors K.L."/>
            <person name="Jones R.W."/>
            <person name="Kamoun S."/>
            <person name="Krampis K."/>
            <person name="Lamour K.H."/>
            <person name="Lee M.K."/>
            <person name="McDonald W.H."/>
            <person name="Medina M."/>
            <person name="Meijer H.J."/>
            <person name="Nordberg E.K."/>
            <person name="Maclean D.J."/>
            <person name="Ospina-Giraldo M.D."/>
            <person name="Morris P.F."/>
            <person name="Phuntumart V."/>
            <person name="Putnam N.H."/>
            <person name="Rash S."/>
            <person name="Rose J.K."/>
            <person name="Sakihama Y."/>
            <person name="Salamov A.A."/>
            <person name="Savidor A."/>
            <person name="Scheuring C.F."/>
            <person name="Smith B.M."/>
            <person name="Sobral B.W."/>
            <person name="Terry A."/>
            <person name="Torto-Alalibo T.A."/>
            <person name="Win J."/>
            <person name="Xu Z."/>
            <person name="Zhang H."/>
            <person name="Grigoriev I.V."/>
            <person name="Rokhsar D.S."/>
            <person name="Boore J.L."/>
        </authorList>
    </citation>
    <scope>NUCLEOTIDE SEQUENCE [LARGE SCALE GENOMIC DNA]</scope>
    <source>
        <strain evidence="1 2">P6497</strain>
    </source>
</reference>
<dbReference type="GeneID" id="20654766"/>
<name>G4YIJ6_PHYSP</name>
<dbReference type="InParanoid" id="G4YIJ6"/>
<sequence length="217" mass="23289">MHPHCQYLTNSTIVSLQCVIRSKVPITDVADYGIDCSSSSNSGDEERHKILVSAADGNVWEVTLPAKLQPGVSVLTGDLLLERSSSECGGGMVQWFCQLPGVQSIEHASAGSGLTSLTLIRSLVTPSTLIVSTRGSPGSKLQRHQSLELDEIEGEQSTCTLCLNSQDSRHAAILQGDLDGWVRFSLIRYRSGKGDVAKASVIRSGALVRLDQPVQMI</sequence>
<proteinExistence type="predicted"/>
<keyword evidence="2" id="KW-1185">Reference proteome</keyword>
<dbReference type="EMBL" id="JH159151">
    <property type="protein sequence ID" value="EGZ28120.1"/>
    <property type="molecule type" value="Genomic_DNA"/>
</dbReference>
<gene>
    <name evidence="1" type="ORF">PHYSODRAFT_476611</name>
</gene>
<dbReference type="KEGG" id="psoj:PHYSODRAFT_476611"/>
<protein>
    <submittedName>
        <fullName evidence="1">Uncharacterized protein</fullName>
    </submittedName>
</protein>
<dbReference type="AlphaFoldDB" id="G4YIJ6"/>
<dbReference type="OMA" id="CLITILQ"/>
<dbReference type="Proteomes" id="UP000002640">
    <property type="component" value="Unassembled WGS sequence"/>
</dbReference>